<dbReference type="InterPro" id="IPR050574">
    <property type="entry name" value="HPF/YfiA_ribosome-assoc"/>
</dbReference>
<sequence length="113" mass="12785">MNLTISGHHLEVTPAIRDYVSEKLDRVKRHFDHVINVTVIMQVEKLVHKVEATLHVKGHDFHAHSEDGNMYAAIDLLADKMDRQIVKHKEKTADVHQGDGGLKHQPIESVVEG</sequence>
<dbReference type="InterPro" id="IPR003489">
    <property type="entry name" value="RHF/RaiA"/>
</dbReference>
<dbReference type="AlphaFoldDB" id="A0A7C9NTK9"/>
<comment type="subunit">
    <text evidence="3">Associates exclusively with 100S ribosomes, which are dimers of 70S ribosomes.</text>
</comment>
<evidence type="ECO:0000256" key="3">
    <source>
        <dbReference type="ARBA" id="ARBA00038695"/>
    </source>
</evidence>
<feature type="region of interest" description="Disordered" evidence="6">
    <location>
        <begin position="90"/>
        <end position="113"/>
    </location>
</feature>
<comment type="similarity">
    <text evidence="2">Belongs to the HPF/YfiA ribosome-associated protein family. Short HPF subfamily.</text>
</comment>
<evidence type="ECO:0000256" key="1">
    <source>
        <dbReference type="ARBA" id="ARBA00022845"/>
    </source>
</evidence>
<accession>A0A7C9NTK9</accession>
<dbReference type="InterPro" id="IPR036567">
    <property type="entry name" value="RHF-like"/>
</dbReference>
<dbReference type="GO" id="GO:0022627">
    <property type="term" value="C:cytosolic small ribosomal subunit"/>
    <property type="evidence" value="ECO:0007669"/>
    <property type="project" value="TreeGrafter"/>
</dbReference>
<gene>
    <name evidence="7" type="primary">raiA</name>
    <name evidence="7" type="ORF">GZ085_06320</name>
</gene>
<dbReference type="PANTHER" id="PTHR33231:SF1">
    <property type="entry name" value="30S RIBOSOMAL PROTEIN"/>
    <property type="match status" value="1"/>
</dbReference>
<evidence type="ECO:0000313" key="8">
    <source>
        <dbReference type="Proteomes" id="UP000483432"/>
    </source>
</evidence>
<feature type="compositionally biased region" description="Basic and acidic residues" evidence="6">
    <location>
        <begin position="90"/>
        <end position="106"/>
    </location>
</feature>
<name>A0A7C9NTK9_9PROT</name>
<dbReference type="SUPFAM" id="SSF69754">
    <property type="entry name" value="Ribosome binding protein Y (YfiA homologue)"/>
    <property type="match status" value="1"/>
</dbReference>
<evidence type="ECO:0000256" key="2">
    <source>
        <dbReference type="ARBA" id="ARBA00038434"/>
    </source>
</evidence>
<dbReference type="Gene3D" id="3.30.160.100">
    <property type="entry name" value="Ribosome hibernation promotion factor-like"/>
    <property type="match status" value="1"/>
</dbReference>
<dbReference type="Pfam" id="PF02482">
    <property type="entry name" value="Ribosomal_S30AE"/>
    <property type="match status" value="1"/>
</dbReference>
<evidence type="ECO:0000256" key="5">
    <source>
        <dbReference type="ARBA" id="ARBA00041319"/>
    </source>
</evidence>
<dbReference type="FunFam" id="3.30.160.100:FF:000001">
    <property type="entry name" value="Ribosome hibernation promoting factor"/>
    <property type="match status" value="1"/>
</dbReference>
<evidence type="ECO:0000256" key="4">
    <source>
        <dbReference type="ARBA" id="ARBA00041148"/>
    </source>
</evidence>
<dbReference type="GO" id="GO:0043024">
    <property type="term" value="F:ribosomal small subunit binding"/>
    <property type="evidence" value="ECO:0007669"/>
    <property type="project" value="TreeGrafter"/>
</dbReference>
<keyword evidence="1" id="KW-0810">Translation regulation</keyword>
<reference evidence="7 8" key="1">
    <citation type="submission" date="2019-09" db="EMBL/GenBank/DDBJ databases">
        <title>H2 Metabolism Revealed by Metagenomic Analysis in Subglacial Sediment of East Antarctica.</title>
        <authorList>
            <person name="Yang Z."/>
            <person name="Zhang Y."/>
            <person name="Lv Y."/>
            <person name="Yan W."/>
            <person name="Xiao X."/>
            <person name="Sun B."/>
            <person name="Ma H."/>
        </authorList>
    </citation>
    <scope>NUCLEOTIDE SEQUENCE [LARGE SCALE GENOMIC DNA]</scope>
    <source>
        <strain evidence="7">Bin2_2</strain>
    </source>
</reference>
<dbReference type="Proteomes" id="UP000483432">
    <property type="component" value="Unassembled WGS sequence"/>
</dbReference>
<dbReference type="EMBL" id="JAAFGW010000072">
    <property type="protein sequence ID" value="NDP48000.1"/>
    <property type="molecule type" value="Genomic_DNA"/>
</dbReference>
<dbReference type="PANTHER" id="PTHR33231">
    <property type="entry name" value="30S RIBOSOMAL PROTEIN"/>
    <property type="match status" value="1"/>
</dbReference>
<proteinExistence type="inferred from homology"/>
<evidence type="ECO:0000313" key="7">
    <source>
        <dbReference type="EMBL" id="NDP48000.1"/>
    </source>
</evidence>
<dbReference type="CDD" id="cd00552">
    <property type="entry name" value="RaiA"/>
    <property type="match status" value="1"/>
</dbReference>
<organism evidence="7 8">
    <name type="scientific">Sulfuriferula multivorans</name>
    <dbReference type="NCBI Taxonomy" id="1559896"/>
    <lineage>
        <taxon>Bacteria</taxon>
        <taxon>Pseudomonadati</taxon>
        <taxon>Pseudomonadota</taxon>
        <taxon>Betaproteobacteria</taxon>
        <taxon>Nitrosomonadales</taxon>
        <taxon>Sulfuricellaceae</taxon>
        <taxon>Sulfuriferula</taxon>
    </lineage>
</organism>
<evidence type="ECO:0000256" key="6">
    <source>
        <dbReference type="SAM" id="MobiDB-lite"/>
    </source>
</evidence>
<dbReference type="NCBIfam" id="TIGR00741">
    <property type="entry name" value="yfiA"/>
    <property type="match status" value="1"/>
</dbReference>
<dbReference type="GO" id="GO:0045900">
    <property type="term" value="P:negative regulation of translational elongation"/>
    <property type="evidence" value="ECO:0007669"/>
    <property type="project" value="TreeGrafter"/>
</dbReference>
<comment type="caution">
    <text evidence="7">The sequence shown here is derived from an EMBL/GenBank/DDBJ whole genome shotgun (WGS) entry which is preliminary data.</text>
</comment>
<protein>
    <recommendedName>
        <fullName evidence="4">Ribosome hibernation promoting factor</fullName>
    </recommendedName>
    <alternativeName>
        <fullName evidence="5">Hibernation factor HPF</fullName>
    </alternativeName>
</protein>